<dbReference type="EMBL" id="JAATJS010000001">
    <property type="protein sequence ID" value="NIX75204.1"/>
    <property type="molecule type" value="Genomic_DNA"/>
</dbReference>
<keyword evidence="2" id="KW-1185">Reference proteome</keyword>
<proteinExistence type="predicted"/>
<dbReference type="RefSeq" id="WP_167671102.1">
    <property type="nucleotide sequence ID" value="NZ_JAATJS010000001.1"/>
</dbReference>
<gene>
    <name evidence="1" type="ORF">HB375_01075</name>
</gene>
<evidence type="ECO:0000313" key="2">
    <source>
        <dbReference type="Proteomes" id="UP000707352"/>
    </source>
</evidence>
<accession>A0ABX0V5V5</accession>
<reference evidence="1 2" key="1">
    <citation type="submission" date="2020-03" db="EMBL/GenBank/DDBJ databases">
        <title>The genome sequence of Microvirga sp. c23x22.</title>
        <authorList>
            <person name="Zhang X."/>
        </authorList>
    </citation>
    <scope>NUCLEOTIDE SEQUENCE [LARGE SCALE GENOMIC DNA]</scope>
    <source>
        <strain evidence="2">c23x22</strain>
    </source>
</reference>
<organism evidence="1 2">
    <name type="scientific">Microvirga terricola</name>
    <dbReference type="NCBI Taxonomy" id="2719797"/>
    <lineage>
        <taxon>Bacteria</taxon>
        <taxon>Pseudomonadati</taxon>
        <taxon>Pseudomonadota</taxon>
        <taxon>Alphaproteobacteria</taxon>
        <taxon>Hyphomicrobiales</taxon>
        <taxon>Methylobacteriaceae</taxon>
        <taxon>Microvirga</taxon>
    </lineage>
</organism>
<dbReference type="Proteomes" id="UP000707352">
    <property type="component" value="Unassembled WGS sequence"/>
</dbReference>
<sequence length="84" mass="9620">MIHYSQDVNKIPTALKFQLSRGLRRIEAAHYIGVSATKFDEMVKDGRMPRPMKIDGCVIWDIRELDAAFDNLSVNQNTVNPWDA</sequence>
<evidence type="ECO:0000313" key="1">
    <source>
        <dbReference type="EMBL" id="NIX75204.1"/>
    </source>
</evidence>
<name>A0ABX0V5V5_9HYPH</name>
<protein>
    <submittedName>
        <fullName evidence="1">XRE family transcriptional regulator</fullName>
    </submittedName>
</protein>
<comment type="caution">
    <text evidence="1">The sequence shown here is derived from an EMBL/GenBank/DDBJ whole genome shotgun (WGS) entry which is preliminary data.</text>
</comment>